<dbReference type="Pfam" id="PF02854">
    <property type="entry name" value="MIF4G"/>
    <property type="match status" value="1"/>
</dbReference>
<dbReference type="AlphaFoldDB" id="A0AAN8P1R9"/>
<protein>
    <recommendedName>
        <fullName evidence="5">MI domain-containing protein</fullName>
    </recommendedName>
</protein>
<feature type="compositionally biased region" description="Basic and acidic residues" evidence="4">
    <location>
        <begin position="110"/>
        <end position="120"/>
    </location>
</feature>
<name>A0AAN8P1R9_POLSC</name>
<comment type="caution">
    <text evidence="6">The sequence shown here is derived from an EMBL/GenBank/DDBJ whole genome shotgun (WGS) entry which is preliminary data.</text>
</comment>
<gene>
    <name evidence="6" type="ORF">RUM43_002022</name>
</gene>
<evidence type="ECO:0000256" key="3">
    <source>
        <dbReference type="ARBA" id="ARBA00023242"/>
    </source>
</evidence>
<keyword evidence="3" id="KW-0539">Nucleus</keyword>
<evidence type="ECO:0000313" key="6">
    <source>
        <dbReference type="EMBL" id="KAK6628210.1"/>
    </source>
</evidence>
<evidence type="ECO:0000259" key="5">
    <source>
        <dbReference type="PROSITE" id="PS51366"/>
    </source>
</evidence>
<accession>A0AAN8P1R9</accession>
<feature type="compositionally biased region" description="Acidic residues" evidence="4">
    <location>
        <begin position="300"/>
        <end position="319"/>
    </location>
</feature>
<dbReference type="InterPro" id="IPR016024">
    <property type="entry name" value="ARM-type_fold"/>
</dbReference>
<feature type="compositionally biased region" description="Low complexity" evidence="4">
    <location>
        <begin position="42"/>
        <end position="55"/>
    </location>
</feature>
<feature type="region of interest" description="Disordered" evidence="4">
    <location>
        <begin position="209"/>
        <end position="272"/>
    </location>
</feature>
<dbReference type="GO" id="GO:0005730">
    <property type="term" value="C:nucleolus"/>
    <property type="evidence" value="ECO:0007669"/>
    <property type="project" value="UniProtKB-SubCell"/>
</dbReference>
<feature type="region of interest" description="Disordered" evidence="4">
    <location>
        <begin position="290"/>
        <end position="328"/>
    </location>
</feature>
<dbReference type="FunFam" id="1.25.40.180:FF:000032">
    <property type="entry name" value="Nucleolar MIF4G domain-containing protein 1"/>
    <property type="match status" value="1"/>
</dbReference>
<dbReference type="InterPro" id="IPR050781">
    <property type="entry name" value="CWC22_splicing_factor"/>
</dbReference>
<evidence type="ECO:0000313" key="7">
    <source>
        <dbReference type="Proteomes" id="UP001372834"/>
    </source>
</evidence>
<sequence>MKFKSRKEARKELRKTKKVKKHEFFLKHKAKVKEEANKTQGKKANNNKSSNNNSAKVDKQSNVKTNLSSTKKANQLGESNIERDSKICKKKFAKNHKSQYKRKQFNTPQDRIEHDRQRERLEREKLNRDIEKARIERLKADNEREEIEIKKLEKQMKMKKGKSKAFVLDGLDYLLDVCDKKISENEFEKALQESDSDMDSDFDTIKVKSTKKVSKKRKLSESETEEGLDFTDNSDNSLDEDENSTNGEQDVYDESLDDFSSDGDDGDEKPIEKKLKNSITVLAKNKTKKVKFENVQSGEENLESEFFGDDDDDDDEDDAENSKNKYEDSEEVKKLWQDIYGRTRDESGNVVNTYVPPHLRKTRGNVDEKKNETLLKLRRQLKGLLNRLAESNMAYISNQVEQLYMGNSRNDMNETIFNLFRESLFTEILASERMIIEHAMLVAVLHSNIGSEIGAYFLQHSVTEFKKALEQDYLSIENKDINNILTFIMHLYNFQLFNSKLMYDIISELITNLEEKQIELLLLTFRTVGFNLRKDNPIALKNLILKVQELVNNIKDQDNSSRVKFMLEMLMAIKNNNMSKIPKYNPELVEKLRKSLKVFIRKGNYSTELNISLQELINAEKYGRWWIVGSAWSGTAPSYPNSEKTKEDVMSNSTKFNHKLLDLARKQRMNTDVRRNIFCILMSSEDFLEAFEKLIKLKLKGSVEREIMNVLLHCALQEKDSNPYYMYLANKFCAFDRKYQIMLQCALWDKIKELQNLLPVQLKNLAKFTGNIILEKGLPISILKVIQFSDLDKPTIKFMRQVLLTILISDDRSAALAVFKRISDSLKLRLFRESLRLFLQHFVLKKMKNLSEKDTVRLTEMVQIVENSLTSFDGGTEF</sequence>
<feature type="compositionally biased region" description="Polar residues" evidence="4">
    <location>
        <begin position="62"/>
        <end position="78"/>
    </location>
</feature>
<comment type="subcellular location">
    <subcellularLocation>
        <location evidence="1">Nucleus</location>
        <location evidence="1">Nucleolus</location>
    </subcellularLocation>
</comment>
<feature type="compositionally biased region" description="Basic residues" evidence="4">
    <location>
        <begin position="88"/>
        <end position="104"/>
    </location>
</feature>
<comment type="similarity">
    <text evidence="2">Belongs to the CWC22 family.</text>
</comment>
<feature type="compositionally biased region" description="Basic residues" evidence="4">
    <location>
        <begin position="1"/>
        <end position="21"/>
    </location>
</feature>
<dbReference type="Gene3D" id="1.25.40.180">
    <property type="match status" value="1"/>
</dbReference>
<dbReference type="PANTHER" id="PTHR18034:SF4">
    <property type="entry name" value="NUCLEOLAR MIF4G DOMAIN-CONTAINING PROTEIN 1"/>
    <property type="match status" value="1"/>
</dbReference>
<dbReference type="InterPro" id="IPR003891">
    <property type="entry name" value="Initiation_fac_eIF4g_MI"/>
</dbReference>
<reference evidence="6 7" key="1">
    <citation type="submission" date="2023-10" db="EMBL/GenBank/DDBJ databases">
        <title>Genomes of two closely related lineages of the louse Polyplax serrata with different host specificities.</title>
        <authorList>
            <person name="Martinu J."/>
            <person name="Tarabai H."/>
            <person name="Stefka J."/>
            <person name="Hypsa V."/>
        </authorList>
    </citation>
    <scope>NUCLEOTIDE SEQUENCE [LARGE SCALE GENOMIC DNA]</scope>
    <source>
        <strain evidence="6">HR10_N</strain>
    </source>
</reference>
<feature type="compositionally biased region" description="Acidic residues" evidence="4">
    <location>
        <begin position="250"/>
        <end position="267"/>
    </location>
</feature>
<dbReference type="EMBL" id="JAWJWE010000036">
    <property type="protein sequence ID" value="KAK6628210.1"/>
    <property type="molecule type" value="Genomic_DNA"/>
</dbReference>
<evidence type="ECO:0000256" key="1">
    <source>
        <dbReference type="ARBA" id="ARBA00004604"/>
    </source>
</evidence>
<dbReference type="GO" id="GO:0042274">
    <property type="term" value="P:ribosomal small subunit biogenesis"/>
    <property type="evidence" value="ECO:0007669"/>
    <property type="project" value="TreeGrafter"/>
</dbReference>
<feature type="compositionally biased region" description="Basic and acidic residues" evidence="4">
    <location>
        <begin position="22"/>
        <end position="37"/>
    </location>
</feature>
<dbReference type="InterPro" id="IPR003890">
    <property type="entry name" value="MIF4G-like_typ-3"/>
</dbReference>
<dbReference type="SMART" id="SM00544">
    <property type="entry name" value="MA3"/>
    <property type="match status" value="1"/>
</dbReference>
<organism evidence="6 7">
    <name type="scientific">Polyplax serrata</name>
    <name type="common">Common mouse louse</name>
    <dbReference type="NCBI Taxonomy" id="468196"/>
    <lineage>
        <taxon>Eukaryota</taxon>
        <taxon>Metazoa</taxon>
        <taxon>Ecdysozoa</taxon>
        <taxon>Arthropoda</taxon>
        <taxon>Hexapoda</taxon>
        <taxon>Insecta</taxon>
        <taxon>Pterygota</taxon>
        <taxon>Neoptera</taxon>
        <taxon>Paraneoptera</taxon>
        <taxon>Psocodea</taxon>
        <taxon>Troctomorpha</taxon>
        <taxon>Phthiraptera</taxon>
        <taxon>Anoplura</taxon>
        <taxon>Polyplacidae</taxon>
        <taxon>Polyplax</taxon>
    </lineage>
</organism>
<dbReference type="Proteomes" id="UP001372834">
    <property type="component" value="Unassembled WGS sequence"/>
</dbReference>
<dbReference type="PANTHER" id="PTHR18034">
    <property type="entry name" value="CELL CYCLE CONTROL PROTEIN CWF22-RELATED"/>
    <property type="match status" value="1"/>
</dbReference>
<dbReference type="PROSITE" id="PS51366">
    <property type="entry name" value="MI"/>
    <property type="match status" value="1"/>
</dbReference>
<dbReference type="SMART" id="SM00543">
    <property type="entry name" value="MIF4G"/>
    <property type="match status" value="1"/>
</dbReference>
<dbReference type="SUPFAM" id="SSF48371">
    <property type="entry name" value="ARM repeat"/>
    <property type="match status" value="1"/>
</dbReference>
<proteinExistence type="inferred from homology"/>
<evidence type="ECO:0000256" key="2">
    <source>
        <dbReference type="ARBA" id="ARBA00006856"/>
    </source>
</evidence>
<dbReference type="Pfam" id="PF02847">
    <property type="entry name" value="MA3"/>
    <property type="match status" value="1"/>
</dbReference>
<evidence type="ECO:0000256" key="4">
    <source>
        <dbReference type="SAM" id="MobiDB-lite"/>
    </source>
</evidence>
<feature type="domain" description="MI" evidence="5">
    <location>
        <begin position="672"/>
        <end position="788"/>
    </location>
</feature>
<feature type="region of interest" description="Disordered" evidence="4">
    <location>
        <begin position="1"/>
        <end position="120"/>
    </location>
</feature>
<dbReference type="GO" id="GO:0003723">
    <property type="term" value="F:RNA binding"/>
    <property type="evidence" value="ECO:0007669"/>
    <property type="project" value="InterPro"/>
</dbReference>
<feature type="compositionally biased region" description="Basic residues" evidence="4">
    <location>
        <begin position="209"/>
        <end position="218"/>
    </location>
</feature>